<dbReference type="NCBIfam" id="TIGR03543">
    <property type="entry name" value="divI1A_rptt_fam"/>
    <property type="match status" value="1"/>
</dbReference>
<evidence type="ECO:0000313" key="1">
    <source>
        <dbReference type="EMBL" id="PRY69963.1"/>
    </source>
</evidence>
<dbReference type="EMBL" id="PVTL01000001">
    <property type="protein sequence ID" value="PRY69963.1"/>
    <property type="molecule type" value="Genomic_DNA"/>
</dbReference>
<dbReference type="Proteomes" id="UP000237983">
    <property type="component" value="Unassembled WGS sequence"/>
</dbReference>
<name>A0A2T0VIF5_9MICO</name>
<dbReference type="NCBIfam" id="TIGR03544">
    <property type="entry name" value="DivI1A_domain"/>
    <property type="match status" value="2"/>
</dbReference>
<accession>A0A2T0VIF5</accession>
<keyword evidence="2" id="KW-1185">Reference proteome</keyword>
<dbReference type="InterPro" id="IPR019933">
    <property type="entry name" value="DivIVA_domain"/>
</dbReference>
<dbReference type="AlphaFoldDB" id="A0A2T0VIF5"/>
<gene>
    <name evidence="1" type="ORF">B0I08_10185</name>
</gene>
<evidence type="ECO:0000313" key="2">
    <source>
        <dbReference type="Proteomes" id="UP000237983"/>
    </source>
</evidence>
<dbReference type="OrthoDB" id="3480096at2"/>
<comment type="caution">
    <text evidence="1">The sequence shown here is derived from an EMBL/GenBank/DDBJ whole genome shotgun (WGS) entry which is preliminary data.</text>
</comment>
<protein>
    <submittedName>
        <fullName evidence="1">DivIVA domain-containing protein</fullName>
    </submittedName>
</protein>
<reference evidence="1 2" key="1">
    <citation type="submission" date="2018-03" db="EMBL/GenBank/DDBJ databases">
        <title>Genomic Encyclopedia of Type Strains, Phase III (KMG-III): the genomes of soil and plant-associated and newly described type strains.</title>
        <authorList>
            <person name="Whitman W."/>
        </authorList>
    </citation>
    <scope>NUCLEOTIDE SEQUENCE [LARGE SCALE GENOMIC DNA]</scope>
    <source>
        <strain evidence="1 2">CGMCC 1.12484</strain>
    </source>
</reference>
<sequence>MSTTFPRVRRPRLGYNVDQVEDFLEEARRAYTAERGEPSVVSAESIRRVAFDLEKGGYSTTHVDSALERLEDAFAGRERDQVSAEVGDATWFERARDTAQEILDRLDRPAAHRFDRVGPLSTGYHPTDVDAFGDQLTGYFQDGTPMSVDEVRGAAFRSRRGGYSEAQVDLLLDAVIDVMLAVR</sequence>
<organism evidence="1 2">
    <name type="scientific">Glaciihabitans tibetensis</name>
    <dbReference type="NCBI Taxonomy" id="1266600"/>
    <lineage>
        <taxon>Bacteria</taxon>
        <taxon>Bacillati</taxon>
        <taxon>Actinomycetota</taxon>
        <taxon>Actinomycetes</taxon>
        <taxon>Micrococcales</taxon>
        <taxon>Microbacteriaceae</taxon>
        <taxon>Glaciihabitans</taxon>
    </lineage>
</organism>
<dbReference type="RefSeq" id="WP_106208747.1">
    <property type="nucleotide sequence ID" value="NZ_PVTL01000001.1"/>
</dbReference>
<dbReference type="InterPro" id="IPR019932">
    <property type="entry name" value="CHP03543"/>
</dbReference>
<proteinExistence type="predicted"/>